<evidence type="ECO:0000256" key="5">
    <source>
        <dbReference type="ARBA" id="ARBA00022692"/>
    </source>
</evidence>
<protein>
    <recommendedName>
        <fullName evidence="8">Magnesium transport protein CorA</fullName>
    </recommendedName>
</protein>
<keyword evidence="8" id="KW-0406">Ion transport</keyword>
<dbReference type="SUPFAM" id="SSF143865">
    <property type="entry name" value="CorA soluble domain-like"/>
    <property type="match status" value="1"/>
</dbReference>
<dbReference type="Pfam" id="PF01544">
    <property type="entry name" value="CorA"/>
    <property type="match status" value="1"/>
</dbReference>
<dbReference type="Gene3D" id="1.20.58.340">
    <property type="entry name" value="Magnesium transport protein CorA, transmembrane region"/>
    <property type="match status" value="2"/>
</dbReference>
<keyword evidence="6 8" id="KW-1133">Transmembrane helix</keyword>
<dbReference type="InterPro" id="IPR045861">
    <property type="entry name" value="CorA_cytoplasmic_dom"/>
</dbReference>
<dbReference type="PANTHER" id="PTHR46494:SF1">
    <property type="entry name" value="CORA FAMILY METAL ION TRANSPORTER (EUROFUNG)"/>
    <property type="match status" value="1"/>
</dbReference>
<comment type="function">
    <text evidence="8">Mediates influx of magnesium ions.</text>
</comment>
<feature type="transmembrane region" description="Helical" evidence="8">
    <location>
        <begin position="302"/>
        <end position="322"/>
    </location>
</feature>
<dbReference type="EMBL" id="BMFH01000001">
    <property type="protein sequence ID" value="GGD42597.1"/>
    <property type="molecule type" value="Genomic_DNA"/>
</dbReference>
<evidence type="ECO:0000256" key="6">
    <source>
        <dbReference type="ARBA" id="ARBA00022989"/>
    </source>
</evidence>
<keyword evidence="7 8" id="KW-0472">Membrane</keyword>
<comment type="subcellular location">
    <subcellularLocation>
        <location evidence="1">Cell membrane</location>
        <topology evidence="1">Multi-pass membrane protein</topology>
    </subcellularLocation>
    <subcellularLocation>
        <location evidence="8">Membrane</location>
        <topology evidence="8">Multi-pass membrane protein</topology>
    </subcellularLocation>
</comment>
<comment type="similarity">
    <text evidence="2 8">Belongs to the CorA metal ion transporter (MIT) (TC 1.A.35) family.</text>
</comment>
<keyword evidence="5 8" id="KW-0812">Transmembrane</keyword>
<keyword evidence="3 8" id="KW-0813">Transport</keyword>
<evidence type="ECO:0000256" key="7">
    <source>
        <dbReference type="ARBA" id="ARBA00023136"/>
    </source>
</evidence>
<dbReference type="InterPro" id="IPR045863">
    <property type="entry name" value="CorA_TM1_TM2"/>
</dbReference>
<evidence type="ECO:0000256" key="8">
    <source>
        <dbReference type="RuleBase" id="RU362010"/>
    </source>
</evidence>
<gene>
    <name evidence="8 10" type="primary">corA</name>
    <name evidence="10" type="ORF">GCM10011361_06970</name>
</gene>
<evidence type="ECO:0000256" key="9">
    <source>
        <dbReference type="SAM" id="Coils"/>
    </source>
</evidence>
<organism evidence="10 11">
    <name type="scientific">Muriicola marianensis</name>
    <dbReference type="NCBI Taxonomy" id="1324801"/>
    <lineage>
        <taxon>Bacteria</taxon>
        <taxon>Pseudomonadati</taxon>
        <taxon>Bacteroidota</taxon>
        <taxon>Flavobacteriia</taxon>
        <taxon>Flavobacteriales</taxon>
        <taxon>Flavobacteriaceae</taxon>
        <taxon>Muriicola</taxon>
    </lineage>
</organism>
<dbReference type="PANTHER" id="PTHR46494">
    <property type="entry name" value="CORA FAMILY METAL ION TRANSPORTER (EUROFUNG)"/>
    <property type="match status" value="1"/>
</dbReference>
<dbReference type="Gene3D" id="3.30.460.20">
    <property type="entry name" value="CorA soluble domain-like"/>
    <property type="match status" value="1"/>
</dbReference>
<dbReference type="SUPFAM" id="SSF144083">
    <property type="entry name" value="Magnesium transport protein CorA, transmembrane region"/>
    <property type="match status" value="1"/>
</dbReference>
<keyword evidence="11" id="KW-1185">Reference proteome</keyword>
<dbReference type="NCBIfam" id="TIGR00383">
    <property type="entry name" value="corA"/>
    <property type="match status" value="1"/>
</dbReference>
<comment type="caution">
    <text evidence="10">The sequence shown here is derived from an EMBL/GenBank/DDBJ whole genome shotgun (WGS) entry which is preliminary data.</text>
</comment>
<sequence length="360" mass="41973">MVKKINMARFVKKAKQDIGLAPDDLIFRGKKKANEVLLRIIDFNENTLEEDALQLVRDVLKYKEKDTVTWLNVDGLHNEAIMKEIAETLDLDTLVLAEVMQTQARPRVIEYDNCILVTIKMMQQKENSHQIIVENLSIILTEDMLISFQERRGDVFEPVRERIRKQKKRIRHGGTDYLAFALLDIVIDNYLYVLSVLGEKIEALEDTLVVNPNEVIINEINNYKRELNFLRKNIKPAKEMIFSLGKLETDFIDESTYVHFKELEDNISQANEVSDSYRDILSDQLNIYHTTISSKLNDVMKVLTIFSVIFIPLTFIAGIYGTNFDFLPELHYQYSYFIMLGVMIVIALGMLVYFKRNKWL</sequence>
<name>A0ABQ1QT89_9FLAO</name>
<evidence type="ECO:0000313" key="11">
    <source>
        <dbReference type="Proteomes" id="UP000625780"/>
    </source>
</evidence>
<keyword evidence="9" id="KW-0175">Coiled coil</keyword>
<dbReference type="InterPro" id="IPR004488">
    <property type="entry name" value="Mg/Co-transport_prot_CorA"/>
</dbReference>
<evidence type="ECO:0000256" key="2">
    <source>
        <dbReference type="ARBA" id="ARBA00009765"/>
    </source>
</evidence>
<accession>A0ABQ1QT89</accession>
<dbReference type="InterPro" id="IPR002523">
    <property type="entry name" value="MgTranspt_CorA/ZnTranspt_ZntB"/>
</dbReference>
<feature type="transmembrane region" description="Helical" evidence="8">
    <location>
        <begin position="334"/>
        <end position="354"/>
    </location>
</feature>
<feature type="coiled-coil region" evidence="9">
    <location>
        <begin position="213"/>
        <end position="240"/>
    </location>
</feature>
<dbReference type="CDD" id="cd12828">
    <property type="entry name" value="TmCorA-like_1"/>
    <property type="match status" value="1"/>
</dbReference>
<evidence type="ECO:0000256" key="3">
    <source>
        <dbReference type="ARBA" id="ARBA00022448"/>
    </source>
</evidence>
<proteinExistence type="inferred from homology"/>
<dbReference type="Proteomes" id="UP000625780">
    <property type="component" value="Unassembled WGS sequence"/>
</dbReference>
<evidence type="ECO:0000256" key="4">
    <source>
        <dbReference type="ARBA" id="ARBA00022475"/>
    </source>
</evidence>
<evidence type="ECO:0000256" key="1">
    <source>
        <dbReference type="ARBA" id="ARBA00004651"/>
    </source>
</evidence>
<keyword evidence="8" id="KW-0460">Magnesium</keyword>
<evidence type="ECO:0000313" key="10">
    <source>
        <dbReference type="EMBL" id="GGD42597.1"/>
    </source>
</evidence>
<keyword evidence="4 8" id="KW-1003">Cell membrane</keyword>
<reference evidence="11" key="1">
    <citation type="journal article" date="2019" name="Int. J. Syst. Evol. Microbiol.">
        <title>The Global Catalogue of Microorganisms (GCM) 10K type strain sequencing project: providing services to taxonomists for standard genome sequencing and annotation.</title>
        <authorList>
            <consortium name="The Broad Institute Genomics Platform"/>
            <consortium name="The Broad Institute Genome Sequencing Center for Infectious Disease"/>
            <person name="Wu L."/>
            <person name="Ma J."/>
        </authorList>
    </citation>
    <scope>NUCLEOTIDE SEQUENCE [LARGE SCALE GENOMIC DNA]</scope>
    <source>
        <strain evidence="11">CGMCC 1.12606</strain>
    </source>
</reference>